<dbReference type="AlphaFoldDB" id="A0A433UBK0"/>
<keyword evidence="6" id="KW-1185">Reference proteome</keyword>
<feature type="compositionally biased region" description="Polar residues" evidence="3">
    <location>
        <begin position="282"/>
        <end position="293"/>
    </location>
</feature>
<dbReference type="Pfam" id="PF02791">
    <property type="entry name" value="DDT"/>
    <property type="match status" value="1"/>
</dbReference>
<evidence type="ECO:0000313" key="6">
    <source>
        <dbReference type="Proteomes" id="UP000271974"/>
    </source>
</evidence>
<dbReference type="Pfam" id="PF15612">
    <property type="entry name" value="WHIM1"/>
    <property type="match status" value="1"/>
</dbReference>
<protein>
    <recommendedName>
        <fullName evidence="4">DDT domain-containing protein</fullName>
    </recommendedName>
</protein>
<feature type="region of interest" description="Disordered" evidence="3">
    <location>
        <begin position="238"/>
        <end position="303"/>
    </location>
</feature>
<sequence>MELKVAKALPKFPRMKTQMAGRPVADTLMVAEFLKNFGSALNLDKSSIPTFESLERGLLNDNEDDVEEMSSLFMHLLRVALDDLGVPNPKEATTKLNQKVTEMEMTDSTMSEILRIFVGARGEKEMADWLKDKPLEALSPTCKAAILAFLCNELLTSKSVTNEIDKHMDSINNLRRDKWVVEGQLRQLRVFQARKFNKIHRSSDRRLTSIALNASANAGAASNDTSVLNTSCSGSNLSALGDDDTMSSSKMGSDEEDDKDEDDEKEEGEEGSGNESDGTSSVATLASTNSNFNIEPLDESLSMEESDKRLEKLRKQHAAFRQKVFRASLRLRAINMGQDRYCRTYWVLPLTGGVYAEGMESGEPEIFEQAQVA</sequence>
<dbReference type="EMBL" id="RQTK01000016">
    <property type="protein sequence ID" value="RUS91215.1"/>
    <property type="molecule type" value="Genomic_DNA"/>
</dbReference>
<dbReference type="STRING" id="188477.A0A433UBK0"/>
<dbReference type="GO" id="GO:0000785">
    <property type="term" value="C:chromatin"/>
    <property type="evidence" value="ECO:0007669"/>
    <property type="project" value="TreeGrafter"/>
</dbReference>
<dbReference type="PROSITE" id="PS50827">
    <property type="entry name" value="DDT"/>
    <property type="match status" value="1"/>
</dbReference>
<evidence type="ECO:0000256" key="2">
    <source>
        <dbReference type="ARBA" id="ARBA00023242"/>
    </source>
</evidence>
<evidence type="ECO:0000259" key="4">
    <source>
        <dbReference type="PROSITE" id="PS50827"/>
    </source>
</evidence>
<gene>
    <name evidence="5" type="ORF">EGW08_001021</name>
</gene>
<comment type="subcellular location">
    <subcellularLocation>
        <location evidence="1">Nucleus</location>
    </subcellularLocation>
</comment>
<feature type="domain" description="DDT" evidence="4">
    <location>
        <begin position="21"/>
        <end position="86"/>
    </location>
</feature>
<dbReference type="PANTHER" id="PTHR45915:SF2">
    <property type="entry name" value="TOUTATIS, ISOFORM E"/>
    <property type="match status" value="1"/>
</dbReference>
<dbReference type="InterPro" id="IPR018501">
    <property type="entry name" value="DDT_dom"/>
</dbReference>
<keyword evidence="2" id="KW-0539">Nucleus</keyword>
<comment type="caution">
    <text evidence="5">The sequence shown here is derived from an EMBL/GenBank/DDBJ whole genome shotgun (WGS) entry which is preliminary data.</text>
</comment>
<evidence type="ECO:0000256" key="3">
    <source>
        <dbReference type="SAM" id="MobiDB-lite"/>
    </source>
</evidence>
<dbReference type="InterPro" id="IPR028942">
    <property type="entry name" value="WHIM1_dom"/>
</dbReference>
<feature type="compositionally biased region" description="Acidic residues" evidence="3">
    <location>
        <begin position="254"/>
        <end position="272"/>
    </location>
</feature>
<proteinExistence type="predicted"/>
<dbReference type="GO" id="GO:0005634">
    <property type="term" value="C:nucleus"/>
    <property type="evidence" value="ECO:0007669"/>
    <property type="project" value="UniProtKB-SubCell"/>
</dbReference>
<organism evidence="5 6">
    <name type="scientific">Elysia chlorotica</name>
    <name type="common">Eastern emerald elysia</name>
    <name type="synonym">Sea slug</name>
    <dbReference type="NCBI Taxonomy" id="188477"/>
    <lineage>
        <taxon>Eukaryota</taxon>
        <taxon>Metazoa</taxon>
        <taxon>Spiralia</taxon>
        <taxon>Lophotrochozoa</taxon>
        <taxon>Mollusca</taxon>
        <taxon>Gastropoda</taxon>
        <taxon>Heterobranchia</taxon>
        <taxon>Euthyneura</taxon>
        <taxon>Panpulmonata</taxon>
        <taxon>Sacoglossa</taxon>
        <taxon>Placobranchoidea</taxon>
        <taxon>Plakobranchidae</taxon>
        <taxon>Elysia</taxon>
    </lineage>
</organism>
<dbReference type="OrthoDB" id="784962at2759"/>
<reference evidence="5 6" key="1">
    <citation type="submission" date="2019-01" db="EMBL/GenBank/DDBJ databases">
        <title>A draft genome assembly of the solar-powered sea slug Elysia chlorotica.</title>
        <authorList>
            <person name="Cai H."/>
            <person name="Li Q."/>
            <person name="Fang X."/>
            <person name="Li J."/>
            <person name="Curtis N.E."/>
            <person name="Altenburger A."/>
            <person name="Shibata T."/>
            <person name="Feng M."/>
            <person name="Maeda T."/>
            <person name="Schwartz J.A."/>
            <person name="Shigenobu S."/>
            <person name="Lundholm N."/>
            <person name="Nishiyama T."/>
            <person name="Yang H."/>
            <person name="Hasebe M."/>
            <person name="Li S."/>
            <person name="Pierce S.K."/>
            <person name="Wang J."/>
        </authorList>
    </citation>
    <scope>NUCLEOTIDE SEQUENCE [LARGE SCALE GENOMIC DNA]</scope>
    <source>
        <strain evidence="5">EC2010</strain>
        <tissue evidence="5">Whole organism of an adult</tissue>
    </source>
</reference>
<evidence type="ECO:0000313" key="5">
    <source>
        <dbReference type="EMBL" id="RUS91215.1"/>
    </source>
</evidence>
<accession>A0A433UBK0</accession>
<feature type="non-terminal residue" evidence="5">
    <location>
        <position position="373"/>
    </location>
</feature>
<name>A0A433UBK0_ELYCH</name>
<dbReference type="PANTHER" id="PTHR45915">
    <property type="entry name" value="TRANSCRIPTION INTERMEDIARY FACTOR"/>
    <property type="match status" value="1"/>
</dbReference>
<dbReference type="SMART" id="SM00571">
    <property type="entry name" value="DDT"/>
    <property type="match status" value="1"/>
</dbReference>
<evidence type="ECO:0000256" key="1">
    <source>
        <dbReference type="ARBA" id="ARBA00004123"/>
    </source>
</evidence>
<dbReference type="Proteomes" id="UP000271974">
    <property type="component" value="Unassembled WGS sequence"/>
</dbReference>